<feature type="compositionally biased region" description="Polar residues" evidence="1">
    <location>
        <begin position="529"/>
        <end position="540"/>
    </location>
</feature>
<sequence length="632" mass="71322">MPKKEKKSSDSKASSKATAKAAKKDKAAKSAEKQRDKKAKKHNDDDEEDLEAILEQFQRDTQENTQVTEEILQNPPSRRANGTLTPDPSNAHLWLIGGDYYDGHRLHTYHNVYRFDPAKGDSGEWREYKSKNAPAPRSAHQTVFTAQGGGKLWLFGGEFAGHSTFYHFSDFWCFDITTKEWDRIDTKIRPSARSGHRMTVFKNLIIIFGGFHDTGVRTTYLDDLWVFSMDDFKWRKIDLSPLERKPCPRSGFSLLSCPEQNEVVVYGGFCKTYEKGKRPVAKSLDDCYALKITNDENNITSFKWDRRKKVGYVPSLRSGATMTYWPAKSMGVLFGGVSDIDDSEESLQSIFHNDLFGYNLPGGGKWQSLNLRKPKKAGAKKKSTKKKAAKAAKATAQDDSDNHPDGSESEDEQGTGANIDTDADTDDPQKTTPMPRYNAMLAILRNTLYIFGGIFEQGTQEFTLDDMHSLALDKLDRFKCIQECHVVGIEDEQDDDDDEDDEDDEGSENEGDDDEQVNGEEVQEKLQIHDTTASDAPSENTHTEDESLPQPGETLRQFFERTKDMWVEAASRKMPEANAKELRGVAFTLAEDKYEEHKPILREIEAMIRDSGAEPIAAKAQQQPGATSRNRR</sequence>
<comment type="caution">
    <text evidence="3">The sequence shown here is derived from an EMBL/GenBank/DDBJ whole genome shotgun (WGS) entry which is preliminary data.</text>
</comment>
<dbReference type="Gene3D" id="2.120.10.80">
    <property type="entry name" value="Kelch-type beta propeller"/>
    <property type="match status" value="1"/>
</dbReference>
<feature type="compositionally biased region" description="Low complexity" evidence="1">
    <location>
        <begin position="11"/>
        <end position="20"/>
    </location>
</feature>
<dbReference type="Pfam" id="PF13422">
    <property type="entry name" value="DUF4110"/>
    <property type="match status" value="1"/>
</dbReference>
<feature type="region of interest" description="Disordered" evidence="1">
    <location>
        <begin position="367"/>
        <end position="434"/>
    </location>
</feature>
<feature type="domain" description="DUF4110" evidence="2">
    <location>
        <begin position="545"/>
        <end position="610"/>
    </location>
</feature>
<dbReference type="InterPro" id="IPR052588">
    <property type="entry name" value="Kelch_domain_protein"/>
</dbReference>
<evidence type="ECO:0000313" key="3">
    <source>
        <dbReference type="EMBL" id="TIB15049.1"/>
    </source>
</evidence>
<proteinExistence type="predicted"/>
<feature type="compositionally biased region" description="Polar residues" evidence="1">
    <location>
        <begin position="74"/>
        <end position="85"/>
    </location>
</feature>
<feature type="compositionally biased region" description="Basic and acidic residues" evidence="1">
    <location>
        <begin position="22"/>
        <end position="35"/>
    </location>
</feature>
<dbReference type="EMBL" id="SPOF01000008">
    <property type="protein sequence ID" value="TIB15049.1"/>
    <property type="molecule type" value="Genomic_DNA"/>
</dbReference>
<dbReference type="SUPFAM" id="SSF117281">
    <property type="entry name" value="Kelch motif"/>
    <property type="match status" value="1"/>
</dbReference>
<evidence type="ECO:0000259" key="2">
    <source>
        <dbReference type="Pfam" id="PF13422"/>
    </source>
</evidence>
<dbReference type="InterPro" id="IPR015915">
    <property type="entry name" value="Kelch-typ_b-propeller"/>
</dbReference>
<name>A0A4T0G8V6_WALIC</name>
<dbReference type="PANTHER" id="PTHR46063:SF1">
    <property type="entry name" value="KELCH DOMAIN-CONTAINING PROTEIN 4"/>
    <property type="match status" value="1"/>
</dbReference>
<reference evidence="3 4" key="1">
    <citation type="submission" date="2019-03" db="EMBL/GenBank/DDBJ databases">
        <title>Sequencing 23 genomes of Wallemia ichthyophaga.</title>
        <authorList>
            <person name="Gostincar C."/>
        </authorList>
    </citation>
    <scope>NUCLEOTIDE SEQUENCE [LARGE SCALE GENOMIC DNA]</scope>
    <source>
        <strain evidence="3 4">EXF-8621</strain>
    </source>
</reference>
<protein>
    <recommendedName>
        <fullName evidence="2">DUF4110 domain-containing protein</fullName>
    </recommendedName>
</protein>
<feature type="region of interest" description="Disordered" evidence="1">
    <location>
        <begin position="489"/>
        <end position="554"/>
    </location>
</feature>
<evidence type="ECO:0000256" key="1">
    <source>
        <dbReference type="SAM" id="MobiDB-lite"/>
    </source>
</evidence>
<dbReference type="PANTHER" id="PTHR46063">
    <property type="entry name" value="KELCH DOMAIN-CONTAINING PROTEIN"/>
    <property type="match status" value="1"/>
</dbReference>
<dbReference type="Proteomes" id="UP000306954">
    <property type="component" value="Unassembled WGS sequence"/>
</dbReference>
<gene>
    <name evidence="3" type="ORF">E3P90_01036</name>
</gene>
<accession>A0A4T0G8V6</accession>
<dbReference type="InterPro" id="IPR025183">
    <property type="entry name" value="DUF4110"/>
</dbReference>
<feature type="region of interest" description="Disordered" evidence="1">
    <location>
        <begin position="1"/>
        <end position="85"/>
    </location>
</feature>
<dbReference type="Pfam" id="PF24681">
    <property type="entry name" value="Kelch_KLHDC2_KLHL20_DRC7"/>
    <property type="match status" value="1"/>
</dbReference>
<feature type="compositionally biased region" description="Acidic residues" evidence="1">
    <location>
        <begin position="489"/>
        <end position="518"/>
    </location>
</feature>
<organism evidence="3 4">
    <name type="scientific">Wallemia ichthyophaga</name>
    <dbReference type="NCBI Taxonomy" id="245174"/>
    <lineage>
        <taxon>Eukaryota</taxon>
        <taxon>Fungi</taxon>
        <taxon>Dikarya</taxon>
        <taxon>Basidiomycota</taxon>
        <taxon>Wallemiomycotina</taxon>
        <taxon>Wallemiomycetes</taxon>
        <taxon>Wallemiales</taxon>
        <taxon>Wallemiaceae</taxon>
        <taxon>Wallemia</taxon>
    </lineage>
</organism>
<dbReference type="AlphaFoldDB" id="A0A4T0G8V6"/>
<feature type="compositionally biased region" description="Basic residues" evidence="1">
    <location>
        <begin position="372"/>
        <end position="390"/>
    </location>
</feature>
<evidence type="ECO:0000313" key="4">
    <source>
        <dbReference type="Proteomes" id="UP000306954"/>
    </source>
</evidence>